<dbReference type="GO" id="GO:0016491">
    <property type="term" value="F:oxidoreductase activity"/>
    <property type="evidence" value="ECO:0007669"/>
    <property type="project" value="UniProtKB-KW"/>
</dbReference>
<comment type="similarity">
    <text evidence="1">Belongs to the short-chain dehydrogenases/reductases (SDR) family.</text>
</comment>
<dbReference type="InterPro" id="IPR002347">
    <property type="entry name" value="SDR_fam"/>
</dbReference>
<keyword evidence="2" id="KW-0560">Oxidoreductase</keyword>
<dbReference type="Pfam" id="PF00106">
    <property type="entry name" value="adh_short"/>
    <property type="match status" value="1"/>
</dbReference>
<dbReference type="PANTHER" id="PTHR43180:SF11">
    <property type="entry name" value="NAD(P)-BINDING PROTEIN"/>
    <property type="match status" value="1"/>
</dbReference>
<dbReference type="SUPFAM" id="SSF51735">
    <property type="entry name" value="NAD(P)-binding Rossmann-fold domains"/>
    <property type="match status" value="1"/>
</dbReference>
<evidence type="ECO:0000256" key="1">
    <source>
        <dbReference type="ARBA" id="ARBA00006484"/>
    </source>
</evidence>
<sequence>MPANLEIPDDILQDIRDQVVLITGGSSGIGRATAQLCLNLGAHVLIGDVNPPKTEFEHSERLKYIKVDVTTWESVRAMFIEAEQVYNRIDHVFVNAGVAPTTNFLDDTLDESGQLAPPNMRTIDVNLVGMIYTVRLAAHYIKKLASQRPADHKTGSSIVVTASASSFQIFSIGDYTVSKHGVVGLLRGMVSQLEGEIRINAVAPSWTDSAMIPKPILESLGVTAQPAEAVARSVLFLFVDRARHGDVIYSWEGKYREVNNSGDGFLAHAASILPNSKNEEGIVTKIREMARSQGK</sequence>
<dbReference type="AlphaFoldDB" id="A0A9W9GAT2"/>
<dbReference type="PRINTS" id="PR00081">
    <property type="entry name" value="GDHRDH"/>
</dbReference>
<reference evidence="3" key="2">
    <citation type="journal article" date="2023" name="IMA Fungus">
        <title>Comparative genomic study of the Penicillium genus elucidates a diverse pangenome and 15 lateral gene transfer events.</title>
        <authorList>
            <person name="Petersen C."/>
            <person name="Sorensen T."/>
            <person name="Nielsen M.R."/>
            <person name="Sondergaard T.E."/>
            <person name="Sorensen J.L."/>
            <person name="Fitzpatrick D.A."/>
            <person name="Frisvad J.C."/>
            <person name="Nielsen K.L."/>
        </authorList>
    </citation>
    <scope>NUCLEOTIDE SEQUENCE</scope>
    <source>
        <strain evidence="3">IBT 34128</strain>
    </source>
</reference>
<reference evidence="3" key="1">
    <citation type="submission" date="2022-11" db="EMBL/GenBank/DDBJ databases">
        <authorList>
            <person name="Petersen C."/>
        </authorList>
    </citation>
    <scope>NUCLEOTIDE SEQUENCE</scope>
    <source>
        <strain evidence="3">IBT 34128</strain>
    </source>
</reference>
<accession>A0A9W9GAT2</accession>
<protein>
    <submittedName>
        <fullName evidence="3">Uncharacterized protein</fullName>
    </submittedName>
</protein>
<dbReference type="Gene3D" id="3.40.50.720">
    <property type="entry name" value="NAD(P)-binding Rossmann-like Domain"/>
    <property type="match status" value="1"/>
</dbReference>
<proteinExistence type="inferred from homology"/>
<comment type="caution">
    <text evidence="3">The sequence shown here is derived from an EMBL/GenBank/DDBJ whole genome shotgun (WGS) entry which is preliminary data.</text>
</comment>
<name>A0A9W9GAT2_9EURO</name>
<dbReference type="Proteomes" id="UP001141434">
    <property type="component" value="Unassembled WGS sequence"/>
</dbReference>
<dbReference type="OrthoDB" id="37659at2759"/>
<evidence type="ECO:0000313" key="3">
    <source>
        <dbReference type="EMBL" id="KAJ5115236.1"/>
    </source>
</evidence>
<keyword evidence="4" id="KW-1185">Reference proteome</keyword>
<dbReference type="EMBL" id="JAPMSZ010000001">
    <property type="protein sequence ID" value="KAJ5115236.1"/>
    <property type="molecule type" value="Genomic_DNA"/>
</dbReference>
<gene>
    <name evidence="3" type="ORF">NUU61_000995</name>
</gene>
<dbReference type="GeneID" id="81390745"/>
<dbReference type="RefSeq" id="XP_056516427.1">
    <property type="nucleotide sequence ID" value="XM_056651577.1"/>
</dbReference>
<dbReference type="PANTHER" id="PTHR43180">
    <property type="entry name" value="3-OXOACYL-(ACYL-CARRIER-PROTEIN) REDUCTASE (AFU_ORTHOLOGUE AFUA_6G11210)"/>
    <property type="match status" value="1"/>
</dbReference>
<evidence type="ECO:0000313" key="4">
    <source>
        <dbReference type="Proteomes" id="UP001141434"/>
    </source>
</evidence>
<evidence type="ECO:0000256" key="2">
    <source>
        <dbReference type="ARBA" id="ARBA00023002"/>
    </source>
</evidence>
<organism evidence="3 4">
    <name type="scientific">Penicillium alfredii</name>
    <dbReference type="NCBI Taxonomy" id="1506179"/>
    <lineage>
        <taxon>Eukaryota</taxon>
        <taxon>Fungi</taxon>
        <taxon>Dikarya</taxon>
        <taxon>Ascomycota</taxon>
        <taxon>Pezizomycotina</taxon>
        <taxon>Eurotiomycetes</taxon>
        <taxon>Eurotiomycetidae</taxon>
        <taxon>Eurotiales</taxon>
        <taxon>Aspergillaceae</taxon>
        <taxon>Penicillium</taxon>
    </lineage>
</organism>
<dbReference type="InterPro" id="IPR036291">
    <property type="entry name" value="NAD(P)-bd_dom_sf"/>
</dbReference>